<evidence type="ECO:0000313" key="2">
    <source>
        <dbReference type="Proteomes" id="UP000663850"/>
    </source>
</evidence>
<accession>A0A8H3GAE1</accession>
<dbReference type="Gene3D" id="1.10.510.10">
    <property type="entry name" value="Transferase(Phosphotransferase) domain 1"/>
    <property type="match status" value="1"/>
</dbReference>
<reference evidence="1" key="1">
    <citation type="submission" date="2021-01" db="EMBL/GenBank/DDBJ databases">
        <authorList>
            <person name="Kaushik A."/>
        </authorList>
    </citation>
    <scope>NUCLEOTIDE SEQUENCE</scope>
    <source>
        <strain evidence="1">Type strain: AG8-Rh-89/</strain>
    </source>
</reference>
<dbReference type="InterPro" id="IPR011009">
    <property type="entry name" value="Kinase-like_dom_sf"/>
</dbReference>
<name>A0A8H3GAE1_9AGAM</name>
<dbReference type="Proteomes" id="UP000663850">
    <property type="component" value="Unassembled WGS sequence"/>
</dbReference>
<comment type="caution">
    <text evidence="1">The sequence shown here is derived from an EMBL/GenBank/DDBJ whole genome shotgun (WGS) entry which is preliminary data.</text>
</comment>
<proteinExistence type="predicted"/>
<dbReference type="SUPFAM" id="SSF56112">
    <property type="entry name" value="Protein kinase-like (PK-like)"/>
    <property type="match status" value="1"/>
</dbReference>
<organism evidence="1 2">
    <name type="scientific">Rhizoctonia solani</name>
    <dbReference type="NCBI Taxonomy" id="456999"/>
    <lineage>
        <taxon>Eukaryota</taxon>
        <taxon>Fungi</taxon>
        <taxon>Dikarya</taxon>
        <taxon>Basidiomycota</taxon>
        <taxon>Agaricomycotina</taxon>
        <taxon>Agaricomycetes</taxon>
        <taxon>Cantharellales</taxon>
        <taxon>Ceratobasidiaceae</taxon>
        <taxon>Rhizoctonia</taxon>
    </lineage>
</organism>
<protein>
    <recommendedName>
        <fullName evidence="3">Serine-threonine/tyrosine-protein kinase catalytic domain-containing protein</fullName>
    </recommendedName>
</protein>
<sequence>MLSLELMTGSMPWSEVQQDSAVILKVAARGQRPSRPACQTKACRSQRKCKCLVSKDALWALIQQCWLDDPDQRPTVSQLCDALASIEGAGFCKSIQD</sequence>
<gene>
    <name evidence="1" type="ORF">RDB_LOCUS32073</name>
</gene>
<evidence type="ECO:0008006" key="3">
    <source>
        <dbReference type="Google" id="ProtNLM"/>
    </source>
</evidence>
<dbReference type="AlphaFoldDB" id="A0A8H3GAE1"/>
<evidence type="ECO:0000313" key="1">
    <source>
        <dbReference type="EMBL" id="CAE6442919.1"/>
    </source>
</evidence>
<dbReference type="EMBL" id="CAJMWZ010001804">
    <property type="protein sequence ID" value="CAE6442919.1"/>
    <property type="molecule type" value="Genomic_DNA"/>
</dbReference>